<feature type="compositionally biased region" description="Basic and acidic residues" evidence="1">
    <location>
        <begin position="362"/>
        <end position="381"/>
    </location>
</feature>
<protein>
    <submittedName>
        <fullName evidence="2">Uncharacterized protein</fullName>
    </submittedName>
</protein>
<name>A0AA39XE68_9PEZI</name>
<gene>
    <name evidence="2" type="ORF">B0T14DRAFT_10035</name>
</gene>
<feature type="compositionally biased region" description="Low complexity" evidence="1">
    <location>
        <begin position="79"/>
        <end position="102"/>
    </location>
</feature>
<dbReference type="Proteomes" id="UP001175000">
    <property type="component" value="Unassembled WGS sequence"/>
</dbReference>
<sequence>MARDDRDYGDEPNDKQWASQYILGPLYEPEPSQVSATRVSKALPPTPPGDSPTRQGFQFRRLRSGSQDNEDPDDQPLFRRIISRSNSVLSRSNSVKSTNKSLPPSPPPRPKSRPLSDLERKRSVHTSRPPQTQWNQGTILSRANSVATSRPSLDAGSIMPDNATRRRGSSLAERYPGDRSHRPLDILTQEHRAKEIDPDAPLPRRGGSLRQRYPGDMSHRPLDMIKREHRAADHAPHLRTHRRQQPSDPIDLLDHTGPVPDVVYHHEGPFDPTMKSKNTNKMYSPVEAVKDTNIEALKATPVEFLKDSLNKHVPLQGTAVVPPGMKDMGGRTMNYEEGADLMREKDAPGGAYKRWDHVPYKDDDLKGKGEPSFTIEKDNNKGKQVNRKPVPAHGQEYEMQPTATASGNSKQDDINIRQRGVSNTDEAPPPPPKDYPNAYGNGYATNGGLQRSNTTGKSFTQLIKRRFGSLRRRKGAEERAY</sequence>
<organism evidence="2 3">
    <name type="scientific">Immersiella caudata</name>
    <dbReference type="NCBI Taxonomy" id="314043"/>
    <lineage>
        <taxon>Eukaryota</taxon>
        <taxon>Fungi</taxon>
        <taxon>Dikarya</taxon>
        <taxon>Ascomycota</taxon>
        <taxon>Pezizomycotina</taxon>
        <taxon>Sordariomycetes</taxon>
        <taxon>Sordariomycetidae</taxon>
        <taxon>Sordariales</taxon>
        <taxon>Lasiosphaeriaceae</taxon>
        <taxon>Immersiella</taxon>
    </lineage>
</organism>
<feature type="region of interest" description="Disordered" evidence="1">
    <location>
        <begin position="26"/>
        <end position="219"/>
    </location>
</feature>
<dbReference type="InterPro" id="IPR013226">
    <property type="entry name" value="Pal1"/>
</dbReference>
<dbReference type="EMBL" id="JAULSU010000001">
    <property type="protein sequence ID" value="KAK0631752.1"/>
    <property type="molecule type" value="Genomic_DNA"/>
</dbReference>
<keyword evidence="3" id="KW-1185">Reference proteome</keyword>
<dbReference type="AlphaFoldDB" id="A0AA39XE68"/>
<feature type="compositionally biased region" description="Polar residues" evidence="1">
    <location>
        <begin position="126"/>
        <end position="151"/>
    </location>
</feature>
<dbReference type="PANTHER" id="PTHR28307:SF1">
    <property type="entry name" value="PAL1 CELL MORPHOLOGY PROTEIN"/>
    <property type="match status" value="1"/>
</dbReference>
<feature type="compositionally biased region" description="Basic and acidic residues" evidence="1">
    <location>
        <begin position="175"/>
        <end position="197"/>
    </location>
</feature>
<reference evidence="2" key="1">
    <citation type="submission" date="2023-06" db="EMBL/GenBank/DDBJ databases">
        <title>Genome-scale phylogeny and comparative genomics of the fungal order Sordariales.</title>
        <authorList>
            <consortium name="Lawrence Berkeley National Laboratory"/>
            <person name="Hensen N."/>
            <person name="Bonometti L."/>
            <person name="Westerberg I."/>
            <person name="Brannstrom I.O."/>
            <person name="Guillou S."/>
            <person name="Cros-Aarteil S."/>
            <person name="Calhoun S."/>
            <person name="Haridas S."/>
            <person name="Kuo A."/>
            <person name="Mondo S."/>
            <person name="Pangilinan J."/>
            <person name="Riley R."/>
            <person name="Labutti K."/>
            <person name="Andreopoulos B."/>
            <person name="Lipzen A."/>
            <person name="Chen C."/>
            <person name="Yanf M."/>
            <person name="Daum C."/>
            <person name="Ng V."/>
            <person name="Clum A."/>
            <person name="Steindorff A."/>
            <person name="Ohm R."/>
            <person name="Martin F."/>
            <person name="Silar P."/>
            <person name="Natvig D."/>
            <person name="Lalanne C."/>
            <person name="Gautier V."/>
            <person name="Ament-Velasquez S.L."/>
            <person name="Kruys A."/>
            <person name="Hutchinson M.I."/>
            <person name="Powell A.J."/>
            <person name="Barry K."/>
            <person name="Miller A.N."/>
            <person name="Grigoriev I.V."/>
            <person name="Debuchy R."/>
            <person name="Gladieux P."/>
            <person name="Thoren M.H."/>
            <person name="Johannesson H."/>
        </authorList>
    </citation>
    <scope>NUCLEOTIDE SEQUENCE</scope>
    <source>
        <strain evidence="2">CBS 606.72</strain>
    </source>
</reference>
<feature type="compositionally biased region" description="Low complexity" evidence="1">
    <location>
        <begin position="437"/>
        <end position="448"/>
    </location>
</feature>
<evidence type="ECO:0000313" key="2">
    <source>
        <dbReference type="EMBL" id="KAK0631752.1"/>
    </source>
</evidence>
<dbReference type="PANTHER" id="PTHR28307">
    <property type="entry name" value="PROTEIN PAL1"/>
    <property type="match status" value="1"/>
</dbReference>
<proteinExistence type="predicted"/>
<feature type="compositionally biased region" description="Polar residues" evidence="1">
    <location>
        <begin position="449"/>
        <end position="460"/>
    </location>
</feature>
<dbReference type="GO" id="GO:0005737">
    <property type="term" value="C:cytoplasm"/>
    <property type="evidence" value="ECO:0007669"/>
    <property type="project" value="TreeGrafter"/>
</dbReference>
<evidence type="ECO:0000313" key="3">
    <source>
        <dbReference type="Proteomes" id="UP001175000"/>
    </source>
</evidence>
<evidence type="ECO:0000256" key="1">
    <source>
        <dbReference type="SAM" id="MobiDB-lite"/>
    </source>
</evidence>
<feature type="region of interest" description="Disordered" evidence="1">
    <location>
        <begin position="362"/>
        <end position="460"/>
    </location>
</feature>
<comment type="caution">
    <text evidence="2">The sequence shown here is derived from an EMBL/GenBank/DDBJ whole genome shotgun (WGS) entry which is preliminary data.</text>
</comment>
<dbReference type="Pfam" id="PF08316">
    <property type="entry name" value="Pal1"/>
    <property type="match status" value="1"/>
</dbReference>
<accession>A0AA39XE68</accession>